<sequence>MAFDRPKELLKPIKPRWIVLSFVLAIAVELLPLDATLANWLPDFTAMLALYWTLNQPRRFGIGWSFGIGLIADVASASVFGQHALAYSVISYLLLSRQRQVVMYNLGQQTLVVLGGLLISQFVMAVCRMLLGGPWAGSGYFIGPLIGALLWPLLTKVLLLPQRRGSLPG</sequence>
<dbReference type="EMBL" id="QJKI01000005">
    <property type="protein sequence ID" value="PXX79969.1"/>
    <property type="molecule type" value="Genomic_DNA"/>
</dbReference>
<name>A0A318KQF4_9NEIS</name>
<dbReference type="GO" id="GO:0005886">
    <property type="term" value="C:plasma membrane"/>
    <property type="evidence" value="ECO:0007669"/>
    <property type="project" value="UniProtKB-SubCell"/>
</dbReference>
<evidence type="ECO:0000313" key="9">
    <source>
        <dbReference type="EMBL" id="PXX79969.1"/>
    </source>
</evidence>
<comment type="subcellular location">
    <subcellularLocation>
        <location evidence="1">Cell membrane</location>
        <topology evidence="1">Multi-pass membrane protein</topology>
    </subcellularLocation>
</comment>
<dbReference type="GO" id="GO:0008360">
    <property type="term" value="P:regulation of cell shape"/>
    <property type="evidence" value="ECO:0007669"/>
    <property type="project" value="UniProtKB-KW"/>
</dbReference>
<dbReference type="NCBIfam" id="TIGR03426">
    <property type="entry name" value="shape_MreD"/>
    <property type="match status" value="1"/>
</dbReference>
<dbReference type="Pfam" id="PF04093">
    <property type="entry name" value="MreD"/>
    <property type="match status" value="1"/>
</dbReference>
<evidence type="ECO:0000256" key="7">
    <source>
        <dbReference type="ARBA" id="ARBA00023136"/>
    </source>
</evidence>
<feature type="transmembrane region" description="Helical" evidence="8">
    <location>
        <begin position="17"/>
        <end position="41"/>
    </location>
</feature>
<dbReference type="PANTHER" id="PTHR37484">
    <property type="entry name" value="ROD SHAPE-DETERMINING PROTEIN MRED"/>
    <property type="match status" value="1"/>
</dbReference>
<gene>
    <name evidence="9" type="ORF">DFR34_105173</name>
</gene>
<evidence type="ECO:0000313" key="10">
    <source>
        <dbReference type="Proteomes" id="UP000247555"/>
    </source>
</evidence>
<proteinExistence type="inferred from homology"/>
<evidence type="ECO:0000256" key="3">
    <source>
        <dbReference type="ARBA" id="ARBA00022475"/>
    </source>
</evidence>
<keyword evidence="3" id="KW-1003">Cell membrane</keyword>
<keyword evidence="7 8" id="KW-0472">Membrane</keyword>
<evidence type="ECO:0000256" key="8">
    <source>
        <dbReference type="SAM" id="Phobius"/>
    </source>
</evidence>
<protein>
    <submittedName>
        <fullName evidence="9">Rod shape-determining protein MreD</fullName>
    </submittedName>
</protein>
<comment type="caution">
    <text evidence="9">The sequence shown here is derived from an EMBL/GenBank/DDBJ whole genome shotgun (WGS) entry which is preliminary data.</text>
</comment>
<keyword evidence="6 8" id="KW-1133">Transmembrane helix</keyword>
<dbReference type="OrthoDB" id="5297408at2"/>
<accession>A0A318KQF4</accession>
<dbReference type="PIRSF" id="PIRSF018472">
    <property type="entry name" value="MreD_proteobac"/>
    <property type="match status" value="1"/>
</dbReference>
<feature type="transmembrane region" description="Helical" evidence="8">
    <location>
        <begin position="61"/>
        <end position="90"/>
    </location>
</feature>
<dbReference type="Proteomes" id="UP000247555">
    <property type="component" value="Unassembled WGS sequence"/>
</dbReference>
<dbReference type="InterPro" id="IPR007227">
    <property type="entry name" value="Cell_shape_determining_MreD"/>
</dbReference>
<organism evidence="9 10">
    <name type="scientific">Rivihabitans pingtungensis</name>
    <dbReference type="NCBI Taxonomy" id="1054498"/>
    <lineage>
        <taxon>Bacteria</taxon>
        <taxon>Pseudomonadati</taxon>
        <taxon>Pseudomonadota</taxon>
        <taxon>Betaproteobacteria</taxon>
        <taxon>Neisseriales</taxon>
        <taxon>Aquaspirillaceae</taxon>
        <taxon>Rivihabitans</taxon>
    </lineage>
</organism>
<evidence type="ECO:0000256" key="5">
    <source>
        <dbReference type="ARBA" id="ARBA00022960"/>
    </source>
</evidence>
<evidence type="ECO:0000256" key="6">
    <source>
        <dbReference type="ARBA" id="ARBA00022989"/>
    </source>
</evidence>
<comment type="similarity">
    <text evidence="2">Belongs to the MreD family.</text>
</comment>
<feature type="transmembrane region" description="Helical" evidence="8">
    <location>
        <begin position="137"/>
        <end position="159"/>
    </location>
</feature>
<dbReference type="PANTHER" id="PTHR37484:SF1">
    <property type="entry name" value="ROD SHAPE-DETERMINING PROTEIN MRED"/>
    <property type="match status" value="1"/>
</dbReference>
<evidence type="ECO:0000256" key="2">
    <source>
        <dbReference type="ARBA" id="ARBA00007776"/>
    </source>
</evidence>
<evidence type="ECO:0000256" key="4">
    <source>
        <dbReference type="ARBA" id="ARBA00022692"/>
    </source>
</evidence>
<keyword evidence="10" id="KW-1185">Reference proteome</keyword>
<dbReference type="RefSeq" id="WP_110390249.1">
    <property type="nucleotide sequence ID" value="NZ_DAIMVG010000314.1"/>
</dbReference>
<dbReference type="AlphaFoldDB" id="A0A318KQF4"/>
<feature type="transmembrane region" description="Helical" evidence="8">
    <location>
        <begin position="111"/>
        <end position="131"/>
    </location>
</feature>
<keyword evidence="5" id="KW-0133">Cell shape</keyword>
<reference evidence="9 10" key="1">
    <citation type="submission" date="2018-05" db="EMBL/GenBank/DDBJ databases">
        <title>Genomic Encyclopedia of Type Strains, Phase IV (KMG-IV): sequencing the most valuable type-strain genomes for metagenomic binning, comparative biology and taxonomic classification.</title>
        <authorList>
            <person name="Goeker M."/>
        </authorList>
    </citation>
    <scope>NUCLEOTIDE SEQUENCE [LARGE SCALE GENOMIC DNA]</scope>
    <source>
        <strain evidence="9 10">DSM 29661</strain>
    </source>
</reference>
<keyword evidence="4 8" id="KW-0812">Transmembrane</keyword>
<dbReference type="InterPro" id="IPR026034">
    <property type="entry name" value="MreD_proteobac"/>
</dbReference>
<evidence type="ECO:0000256" key="1">
    <source>
        <dbReference type="ARBA" id="ARBA00004651"/>
    </source>
</evidence>